<dbReference type="AlphaFoldDB" id="A0AAV0THH6"/>
<evidence type="ECO:0000313" key="3">
    <source>
        <dbReference type="EMBL" id="CAI5720172.1"/>
    </source>
</evidence>
<keyword evidence="1" id="KW-0472">Membrane</keyword>
<feature type="transmembrane region" description="Helical" evidence="1">
    <location>
        <begin position="198"/>
        <end position="219"/>
    </location>
</feature>
<feature type="transmembrane region" description="Helical" evidence="1">
    <location>
        <begin position="20"/>
        <end position="42"/>
    </location>
</feature>
<organism evidence="3 4">
    <name type="scientific">Hyaloperonospora brassicae</name>
    <name type="common">Brassica downy mildew</name>
    <name type="synonym">Peronospora brassicae</name>
    <dbReference type="NCBI Taxonomy" id="162125"/>
    <lineage>
        <taxon>Eukaryota</taxon>
        <taxon>Sar</taxon>
        <taxon>Stramenopiles</taxon>
        <taxon>Oomycota</taxon>
        <taxon>Peronosporomycetes</taxon>
        <taxon>Peronosporales</taxon>
        <taxon>Peronosporaceae</taxon>
        <taxon>Hyaloperonospora</taxon>
    </lineage>
</organism>
<reference evidence="3" key="1">
    <citation type="submission" date="2022-12" db="EMBL/GenBank/DDBJ databases">
        <authorList>
            <person name="Webb A."/>
        </authorList>
    </citation>
    <scope>NUCLEOTIDE SEQUENCE</scope>
    <source>
        <strain evidence="3">Hp1</strain>
    </source>
</reference>
<accession>A0AAV0THH6</accession>
<keyword evidence="4" id="KW-1185">Reference proteome</keyword>
<feature type="transmembrane region" description="Helical" evidence="1">
    <location>
        <begin position="86"/>
        <end position="104"/>
    </location>
</feature>
<keyword evidence="1" id="KW-0812">Transmembrane</keyword>
<dbReference type="PANTHER" id="PTHR35982:SF1">
    <property type="entry name" value="SPIROCYCLASE, AVEC FAMILY"/>
    <property type="match status" value="1"/>
</dbReference>
<feature type="domain" description="DUF7802" evidence="2">
    <location>
        <begin position="16"/>
        <end position="391"/>
    </location>
</feature>
<feature type="transmembrane region" description="Helical" evidence="1">
    <location>
        <begin position="159"/>
        <end position="177"/>
    </location>
</feature>
<dbReference type="Proteomes" id="UP001162031">
    <property type="component" value="Unassembled WGS sequence"/>
</dbReference>
<evidence type="ECO:0000256" key="1">
    <source>
        <dbReference type="SAM" id="Phobius"/>
    </source>
</evidence>
<evidence type="ECO:0000313" key="4">
    <source>
        <dbReference type="Proteomes" id="UP001162031"/>
    </source>
</evidence>
<sequence>MAAAPSRVTPMAFLGLLGDNASLVVVESVAYLSTFLLLLHVHSSGKRNAAVWVAAMFQVLLVELFLHSDDRWHAQSLLMAVPDRLPLYTVLLQAQLYYTAFVATSRLQIDVLFQPFAMGTFVVLLALPLELLGAKFLWWTWHDTDPLLADRLLGIPCHALFYCYYFAFAFSCVHHVLRRNWLTGDYCKEDQWASERAYVLLMPFLTTLLAAGLLILGYYCPVRLLGIQAQVSLFMLIGLSLLLCWIADRERGLPGVQDSLDPVAVYDSDWLYSCIDHAVNQMVFLLYFVLLLLVLFINPTEIVSMGHHQPLGHCLERQSYYSLIGMRHHRRKYLCAYDFDEDFTLCNVPMTQLLHEGPSYMICGRGYNNFATYVALVAGSFVGLNVLFYHVLKRPHVVTFHRRQ</sequence>
<keyword evidence="1" id="KW-1133">Transmembrane helix</keyword>
<evidence type="ECO:0000259" key="2">
    <source>
        <dbReference type="Pfam" id="PF25085"/>
    </source>
</evidence>
<feature type="transmembrane region" description="Helical" evidence="1">
    <location>
        <begin position="49"/>
        <end position="66"/>
    </location>
</feature>
<proteinExistence type="predicted"/>
<comment type="caution">
    <text evidence="3">The sequence shown here is derived from an EMBL/GenBank/DDBJ whole genome shotgun (WGS) entry which is preliminary data.</text>
</comment>
<feature type="transmembrane region" description="Helical" evidence="1">
    <location>
        <begin position="225"/>
        <end position="247"/>
    </location>
</feature>
<feature type="transmembrane region" description="Helical" evidence="1">
    <location>
        <begin position="116"/>
        <end position="139"/>
    </location>
</feature>
<dbReference type="PANTHER" id="PTHR35982">
    <property type="entry name" value="AGAP005361-PA"/>
    <property type="match status" value="1"/>
</dbReference>
<dbReference type="EMBL" id="CANTFL010000272">
    <property type="protein sequence ID" value="CAI5720172.1"/>
    <property type="molecule type" value="Genomic_DNA"/>
</dbReference>
<feature type="transmembrane region" description="Helical" evidence="1">
    <location>
        <begin position="278"/>
        <end position="297"/>
    </location>
</feature>
<dbReference type="Pfam" id="PF25085">
    <property type="entry name" value="DUF7802"/>
    <property type="match status" value="1"/>
</dbReference>
<feature type="transmembrane region" description="Helical" evidence="1">
    <location>
        <begin position="370"/>
        <end position="392"/>
    </location>
</feature>
<protein>
    <recommendedName>
        <fullName evidence="2">DUF7802 domain-containing protein</fullName>
    </recommendedName>
</protein>
<gene>
    <name evidence="3" type="ORF">HBR001_LOCUS2333</name>
</gene>
<dbReference type="InterPro" id="IPR056704">
    <property type="entry name" value="DUF7802"/>
</dbReference>
<name>A0AAV0THH6_HYABA</name>